<evidence type="ECO:0000313" key="2">
    <source>
        <dbReference type="Proteomes" id="UP000324222"/>
    </source>
</evidence>
<dbReference type="Proteomes" id="UP000324222">
    <property type="component" value="Unassembled WGS sequence"/>
</dbReference>
<reference evidence="1 2" key="1">
    <citation type="submission" date="2019-05" db="EMBL/GenBank/DDBJ databases">
        <title>Another draft genome of Portunus trituberculatus and its Hox gene families provides insights of decapod evolution.</title>
        <authorList>
            <person name="Jeong J.-H."/>
            <person name="Song I."/>
            <person name="Kim S."/>
            <person name="Choi T."/>
            <person name="Kim D."/>
            <person name="Ryu S."/>
            <person name="Kim W."/>
        </authorList>
    </citation>
    <scope>NUCLEOTIDE SEQUENCE [LARGE SCALE GENOMIC DNA]</scope>
    <source>
        <tissue evidence="1">Muscle</tissue>
    </source>
</reference>
<keyword evidence="2" id="KW-1185">Reference proteome</keyword>
<comment type="caution">
    <text evidence="1">The sequence shown here is derived from an EMBL/GenBank/DDBJ whole genome shotgun (WGS) entry which is preliminary data.</text>
</comment>
<protein>
    <submittedName>
        <fullName evidence="1">Uncharacterized protein</fullName>
    </submittedName>
</protein>
<organism evidence="1 2">
    <name type="scientific">Portunus trituberculatus</name>
    <name type="common">Swimming crab</name>
    <name type="synonym">Neptunus trituberculatus</name>
    <dbReference type="NCBI Taxonomy" id="210409"/>
    <lineage>
        <taxon>Eukaryota</taxon>
        <taxon>Metazoa</taxon>
        <taxon>Ecdysozoa</taxon>
        <taxon>Arthropoda</taxon>
        <taxon>Crustacea</taxon>
        <taxon>Multicrustacea</taxon>
        <taxon>Malacostraca</taxon>
        <taxon>Eumalacostraca</taxon>
        <taxon>Eucarida</taxon>
        <taxon>Decapoda</taxon>
        <taxon>Pleocyemata</taxon>
        <taxon>Brachyura</taxon>
        <taxon>Eubrachyura</taxon>
        <taxon>Portunoidea</taxon>
        <taxon>Portunidae</taxon>
        <taxon>Portuninae</taxon>
        <taxon>Portunus</taxon>
    </lineage>
</organism>
<proteinExistence type="predicted"/>
<dbReference type="AlphaFoldDB" id="A0A5B7GVV2"/>
<sequence>MVSHNGVEKATTECPEQTNTVRVTQRPSSTCWLLHHYYRQVYRGCTTIILKDSFSYHHNVGRALDQILSERTTQATAADNTFILTFHCVCTPI</sequence>
<accession>A0A5B7GVV2</accession>
<dbReference type="EMBL" id="VSRR010018907">
    <property type="protein sequence ID" value="MPC61773.1"/>
    <property type="molecule type" value="Genomic_DNA"/>
</dbReference>
<name>A0A5B7GVV2_PORTR</name>
<evidence type="ECO:0000313" key="1">
    <source>
        <dbReference type="EMBL" id="MPC61773.1"/>
    </source>
</evidence>
<gene>
    <name evidence="1" type="ORF">E2C01_055849</name>
</gene>